<dbReference type="SMART" id="SM00304">
    <property type="entry name" value="HAMP"/>
    <property type="match status" value="1"/>
</dbReference>
<dbReference type="Gene3D" id="1.10.287.950">
    <property type="entry name" value="Methyl-accepting chemotaxis protein"/>
    <property type="match status" value="1"/>
</dbReference>
<evidence type="ECO:0000259" key="8">
    <source>
        <dbReference type="PROSITE" id="PS50111"/>
    </source>
</evidence>
<evidence type="ECO:0000256" key="3">
    <source>
        <dbReference type="ARBA" id="ARBA00023224"/>
    </source>
</evidence>
<dbReference type="RefSeq" id="WP_130510937.1">
    <property type="nucleotide sequence ID" value="NZ_SHKY01000001.1"/>
</dbReference>
<evidence type="ECO:0000256" key="7">
    <source>
        <dbReference type="SAM" id="Phobius"/>
    </source>
</evidence>
<feature type="transmembrane region" description="Helical" evidence="7">
    <location>
        <begin position="48"/>
        <end position="70"/>
    </location>
</feature>
<evidence type="ECO:0000313" key="10">
    <source>
        <dbReference type="EMBL" id="RZU52304.1"/>
    </source>
</evidence>
<keyword evidence="2 7" id="KW-1133">Transmembrane helix</keyword>
<dbReference type="PANTHER" id="PTHR32089:SF112">
    <property type="entry name" value="LYSOZYME-LIKE PROTEIN-RELATED"/>
    <property type="match status" value="1"/>
</dbReference>
<dbReference type="InterPro" id="IPR024478">
    <property type="entry name" value="HlyB_4HB_MCP"/>
</dbReference>
<sequence>MSAAAEPRPAKSRDAKPRKSHAAKRRATPSRRLSASGLLRNLRVAHKLFISFGLLCLLVVAVGAMGLFQLNNATARMEQMYRAHLQAIERLGEVRADVQQATARSGDLILRSPVADVSNVQMALQRLDSDIDSTWKLYAATKNTAADKDKAAFAAALREYRQVREEKLVPAAKANDFQGYLSAKNNFIDPLTARITVSLDNLAKIEDTAAQTQMAAARDSARLAQVVTIALIIVAVLVTVVLALTLSHAIATPLTQTVGVLAGLADGRLDQRLNYTGRDEFGVMGRAVDTALDRLTAALRGISENAVTLASSAEELTAVAGQMNSSAANSANRAHAVSAASEEITSNITTISAGAEEIGSSIHEIARSTSSAADVATEAVRISTEAGAILQQLGTSSAEIVSVIKIITGIAEQTNLLALNATIEAARAGEAGKGFAVVAGEVKELAQETARATEDIRARVDAIQNDSSAAVNAISGIGSVIEQINATQSAIAAAVEEQTATTNEMTRNVSEVATGSHEISTNVAAVASAAAETTSAAANTAAAADELARVAHDLQQSLGMFRY</sequence>
<dbReference type="Pfam" id="PF00015">
    <property type="entry name" value="MCPsignal"/>
    <property type="match status" value="1"/>
</dbReference>
<dbReference type="PRINTS" id="PR00260">
    <property type="entry name" value="CHEMTRNSDUCR"/>
</dbReference>
<accession>A0A4Q7ZNP5</accession>
<dbReference type="GO" id="GO:0007165">
    <property type="term" value="P:signal transduction"/>
    <property type="evidence" value="ECO:0007669"/>
    <property type="project" value="UniProtKB-KW"/>
</dbReference>
<evidence type="ECO:0000259" key="9">
    <source>
        <dbReference type="PROSITE" id="PS50885"/>
    </source>
</evidence>
<dbReference type="Pfam" id="PF00672">
    <property type="entry name" value="HAMP"/>
    <property type="match status" value="1"/>
</dbReference>
<organism evidence="10 11">
    <name type="scientific">Krasilnikovia cinnamomea</name>
    <dbReference type="NCBI Taxonomy" id="349313"/>
    <lineage>
        <taxon>Bacteria</taxon>
        <taxon>Bacillati</taxon>
        <taxon>Actinomycetota</taxon>
        <taxon>Actinomycetes</taxon>
        <taxon>Micromonosporales</taxon>
        <taxon>Micromonosporaceae</taxon>
        <taxon>Krasilnikovia</taxon>
    </lineage>
</organism>
<comment type="caution">
    <text evidence="10">The sequence shown here is derived from an EMBL/GenBank/DDBJ whole genome shotgun (WGS) entry which is preliminary data.</text>
</comment>
<dbReference type="CDD" id="cd06225">
    <property type="entry name" value="HAMP"/>
    <property type="match status" value="1"/>
</dbReference>
<gene>
    <name evidence="10" type="ORF">EV385_4154</name>
</gene>
<evidence type="ECO:0000256" key="1">
    <source>
        <dbReference type="ARBA" id="ARBA00022692"/>
    </source>
</evidence>
<dbReference type="AlphaFoldDB" id="A0A4Q7ZNP5"/>
<name>A0A4Q7ZNP5_9ACTN</name>
<keyword evidence="1 7" id="KW-0812">Transmembrane</keyword>
<reference evidence="10 11" key="1">
    <citation type="submission" date="2019-02" db="EMBL/GenBank/DDBJ databases">
        <title>Sequencing the genomes of 1000 actinobacteria strains.</title>
        <authorList>
            <person name="Klenk H.-P."/>
        </authorList>
    </citation>
    <scope>NUCLEOTIDE SEQUENCE [LARGE SCALE GENOMIC DNA]</scope>
    <source>
        <strain evidence="10 11">DSM 45162</strain>
    </source>
</reference>
<protein>
    <submittedName>
        <fullName evidence="10">Methyl-accepting chemotaxis protein</fullName>
    </submittedName>
</protein>
<keyword evidence="7" id="KW-0472">Membrane</keyword>
<dbReference type="InterPro" id="IPR004089">
    <property type="entry name" value="MCPsignal_dom"/>
</dbReference>
<dbReference type="GO" id="GO:0004888">
    <property type="term" value="F:transmembrane signaling receptor activity"/>
    <property type="evidence" value="ECO:0007669"/>
    <property type="project" value="InterPro"/>
</dbReference>
<feature type="region of interest" description="Disordered" evidence="6">
    <location>
        <begin position="1"/>
        <end position="30"/>
    </location>
</feature>
<proteinExistence type="inferred from homology"/>
<dbReference type="InterPro" id="IPR003660">
    <property type="entry name" value="HAMP_dom"/>
</dbReference>
<dbReference type="EMBL" id="SHKY01000001">
    <property type="protein sequence ID" value="RZU52304.1"/>
    <property type="molecule type" value="Genomic_DNA"/>
</dbReference>
<keyword evidence="11" id="KW-1185">Reference proteome</keyword>
<feature type="compositionally biased region" description="Basic and acidic residues" evidence="6">
    <location>
        <begin position="8"/>
        <end position="17"/>
    </location>
</feature>
<dbReference type="GO" id="GO:0006935">
    <property type="term" value="P:chemotaxis"/>
    <property type="evidence" value="ECO:0007669"/>
    <property type="project" value="InterPro"/>
</dbReference>
<feature type="domain" description="HAMP" evidence="9">
    <location>
        <begin position="248"/>
        <end position="300"/>
    </location>
</feature>
<dbReference type="OrthoDB" id="1115140at2"/>
<feature type="domain" description="Methyl-accepting transducer" evidence="8">
    <location>
        <begin position="305"/>
        <end position="534"/>
    </location>
</feature>
<evidence type="ECO:0000313" key="11">
    <source>
        <dbReference type="Proteomes" id="UP000292564"/>
    </source>
</evidence>
<feature type="transmembrane region" description="Helical" evidence="7">
    <location>
        <begin position="223"/>
        <end position="246"/>
    </location>
</feature>
<dbReference type="InterPro" id="IPR004090">
    <property type="entry name" value="Chemotax_Me-accpt_rcpt"/>
</dbReference>
<dbReference type="Proteomes" id="UP000292564">
    <property type="component" value="Unassembled WGS sequence"/>
</dbReference>
<dbReference type="Pfam" id="PF12729">
    <property type="entry name" value="4HB_MCP_1"/>
    <property type="match status" value="1"/>
</dbReference>
<evidence type="ECO:0000256" key="2">
    <source>
        <dbReference type="ARBA" id="ARBA00022989"/>
    </source>
</evidence>
<dbReference type="PANTHER" id="PTHR32089">
    <property type="entry name" value="METHYL-ACCEPTING CHEMOTAXIS PROTEIN MCPB"/>
    <property type="match status" value="1"/>
</dbReference>
<evidence type="ECO:0000256" key="6">
    <source>
        <dbReference type="SAM" id="MobiDB-lite"/>
    </source>
</evidence>
<evidence type="ECO:0000256" key="5">
    <source>
        <dbReference type="PROSITE-ProRule" id="PRU00284"/>
    </source>
</evidence>
<dbReference type="PROSITE" id="PS50111">
    <property type="entry name" value="CHEMOTAXIS_TRANSDUC_2"/>
    <property type="match status" value="1"/>
</dbReference>
<feature type="compositionally biased region" description="Basic residues" evidence="6">
    <location>
        <begin position="18"/>
        <end position="29"/>
    </location>
</feature>
<comment type="similarity">
    <text evidence="4">Belongs to the methyl-accepting chemotaxis (MCP) protein family.</text>
</comment>
<dbReference type="PROSITE" id="PS50885">
    <property type="entry name" value="HAMP"/>
    <property type="match status" value="1"/>
</dbReference>
<dbReference type="SMART" id="SM00283">
    <property type="entry name" value="MA"/>
    <property type="match status" value="1"/>
</dbReference>
<dbReference type="GO" id="GO:0016020">
    <property type="term" value="C:membrane"/>
    <property type="evidence" value="ECO:0007669"/>
    <property type="project" value="InterPro"/>
</dbReference>
<dbReference type="SUPFAM" id="SSF58104">
    <property type="entry name" value="Methyl-accepting chemotaxis protein (MCP) signaling domain"/>
    <property type="match status" value="1"/>
</dbReference>
<keyword evidence="3 5" id="KW-0807">Transducer</keyword>
<evidence type="ECO:0000256" key="4">
    <source>
        <dbReference type="ARBA" id="ARBA00029447"/>
    </source>
</evidence>